<keyword evidence="1" id="KW-0805">Transcription regulation</keyword>
<accession>A0A0K1PXU1</accession>
<organism evidence="5 6">
    <name type="scientific">Labilithrix luteola</name>
    <dbReference type="NCBI Taxonomy" id="1391654"/>
    <lineage>
        <taxon>Bacteria</taxon>
        <taxon>Pseudomonadati</taxon>
        <taxon>Myxococcota</taxon>
        <taxon>Polyangia</taxon>
        <taxon>Polyangiales</taxon>
        <taxon>Labilitrichaceae</taxon>
        <taxon>Labilithrix</taxon>
    </lineage>
</organism>
<evidence type="ECO:0000259" key="4">
    <source>
        <dbReference type="PROSITE" id="PS01124"/>
    </source>
</evidence>
<dbReference type="PANTHER" id="PTHR46796:SF2">
    <property type="entry name" value="TRANSCRIPTIONAL REGULATORY PROTEIN"/>
    <property type="match status" value="1"/>
</dbReference>
<dbReference type="OrthoDB" id="112032at2"/>
<dbReference type="SMART" id="SM00342">
    <property type="entry name" value="HTH_ARAC"/>
    <property type="match status" value="1"/>
</dbReference>
<name>A0A0K1PXU1_9BACT</name>
<evidence type="ECO:0000313" key="6">
    <source>
        <dbReference type="Proteomes" id="UP000064967"/>
    </source>
</evidence>
<gene>
    <name evidence="5" type="ORF">AKJ09_04628</name>
</gene>
<dbReference type="EMBL" id="CP012333">
    <property type="protein sequence ID" value="AKU97964.1"/>
    <property type="molecule type" value="Genomic_DNA"/>
</dbReference>
<dbReference type="KEGG" id="llu:AKJ09_04628"/>
<keyword evidence="3" id="KW-0804">Transcription</keyword>
<dbReference type="Gene3D" id="1.10.10.60">
    <property type="entry name" value="Homeodomain-like"/>
    <property type="match status" value="1"/>
</dbReference>
<dbReference type="RefSeq" id="WP_146649019.1">
    <property type="nucleotide sequence ID" value="NZ_CP012333.1"/>
</dbReference>
<proteinExistence type="predicted"/>
<evidence type="ECO:0000313" key="5">
    <source>
        <dbReference type="EMBL" id="AKU97964.1"/>
    </source>
</evidence>
<dbReference type="InterPro" id="IPR009057">
    <property type="entry name" value="Homeodomain-like_sf"/>
</dbReference>
<keyword evidence="2" id="KW-0238">DNA-binding</keyword>
<sequence length="284" mass="31711">MVSSQDSRRSSIRYIRTPELKGTELHYLRTWSGAAAPGVNPHFELILVDSASKTILHRGASQTISSGFVGIRSPYETGKLARRHANETRVRIISFSHALVSSALEIAKVRKHDVPSVLRYGKDRVLRKRAEAIFTAVEAHAHPTELEMHVDACAMALVGSLVGSPEPTFHLDERSAASRVRDILHDRMNETFTLNDLAREVALTRHYVVHAFKRAFGIAPYEYLMHLRVAHARVLLASGMRPVDVAHAVGFYDQSHLNRWFHKAVGMTPGQYAADISPQTTPPR</sequence>
<dbReference type="SUPFAM" id="SSF46689">
    <property type="entry name" value="Homeodomain-like"/>
    <property type="match status" value="2"/>
</dbReference>
<evidence type="ECO:0000256" key="1">
    <source>
        <dbReference type="ARBA" id="ARBA00023015"/>
    </source>
</evidence>
<dbReference type="GO" id="GO:0043565">
    <property type="term" value="F:sequence-specific DNA binding"/>
    <property type="evidence" value="ECO:0007669"/>
    <property type="project" value="InterPro"/>
</dbReference>
<dbReference type="GO" id="GO:0003700">
    <property type="term" value="F:DNA-binding transcription factor activity"/>
    <property type="evidence" value="ECO:0007669"/>
    <property type="project" value="InterPro"/>
</dbReference>
<feature type="domain" description="HTH araC/xylS-type" evidence="4">
    <location>
        <begin position="178"/>
        <end position="275"/>
    </location>
</feature>
<dbReference type="STRING" id="1391654.AKJ09_04628"/>
<protein>
    <submittedName>
        <fullName evidence="5">Transcriptional regulator, AraC family</fullName>
    </submittedName>
</protein>
<dbReference type="InterPro" id="IPR018060">
    <property type="entry name" value="HTH_AraC"/>
</dbReference>
<reference evidence="5 6" key="1">
    <citation type="submission" date="2015-08" db="EMBL/GenBank/DDBJ databases">
        <authorList>
            <person name="Babu N.S."/>
            <person name="Beckwith C.J."/>
            <person name="Beseler K.G."/>
            <person name="Brison A."/>
            <person name="Carone J.V."/>
            <person name="Caskin T.P."/>
            <person name="Diamond M."/>
            <person name="Durham M.E."/>
            <person name="Foxe J.M."/>
            <person name="Go M."/>
            <person name="Henderson B.A."/>
            <person name="Jones I.B."/>
            <person name="McGettigan J.A."/>
            <person name="Micheletti S.J."/>
            <person name="Nasrallah M.E."/>
            <person name="Ortiz D."/>
            <person name="Piller C.R."/>
            <person name="Privatt S.R."/>
            <person name="Schneider S.L."/>
            <person name="Sharp S."/>
            <person name="Smith T.C."/>
            <person name="Stanton J.D."/>
            <person name="Ullery H.E."/>
            <person name="Wilson R.J."/>
            <person name="Serrano M.G."/>
            <person name="Buck G."/>
            <person name="Lee V."/>
            <person name="Wang Y."/>
            <person name="Carvalho R."/>
            <person name="Voegtly L."/>
            <person name="Shi R."/>
            <person name="Duckworth R."/>
            <person name="Johnson A."/>
            <person name="Loviza R."/>
            <person name="Walstead R."/>
            <person name="Shah Z."/>
            <person name="Kiflezghi M."/>
            <person name="Wade K."/>
            <person name="Ball S.L."/>
            <person name="Bradley K.W."/>
            <person name="Asai D.J."/>
            <person name="Bowman C.A."/>
            <person name="Russell D.A."/>
            <person name="Pope W.H."/>
            <person name="Jacobs-Sera D."/>
            <person name="Hendrix R.W."/>
            <person name="Hatfull G.F."/>
        </authorList>
    </citation>
    <scope>NUCLEOTIDE SEQUENCE [LARGE SCALE GENOMIC DNA]</scope>
    <source>
        <strain evidence="5 6">DSM 27648</strain>
    </source>
</reference>
<dbReference type="InterPro" id="IPR050204">
    <property type="entry name" value="AraC_XylS_family_regulators"/>
</dbReference>
<evidence type="ECO:0000256" key="2">
    <source>
        <dbReference type="ARBA" id="ARBA00023125"/>
    </source>
</evidence>
<dbReference type="PANTHER" id="PTHR46796">
    <property type="entry name" value="HTH-TYPE TRANSCRIPTIONAL ACTIVATOR RHAS-RELATED"/>
    <property type="match status" value="1"/>
</dbReference>
<dbReference type="Pfam" id="PF12833">
    <property type="entry name" value="HTH_18"/>
    <property type="match status" value="1"/>
</dbReference>
<dbReference type="AlphaFoldDB" id="A0A0K1PXU1"/>
<dbReference type="Proteomes" id="UP000064967">
    <property type="component" value="Chromosome"/>
</dbReference>
<keyword evidence="6" id="KW-1185">Reference proteome</keyword>
<dbReference type="PROSITE" id="PS01124">
    <property type="entry name" value="HTH_ARAC_FAMILY_2"/>
    <property type="match status" value="1"/>
</dbReference>
<evidence type="ECO:0000256" key="3">
    <source>
        <dbReference type="ARBA" id="ARBA00023163"/>
    </source>
</evidence>